<comment type="catalytic activity">
    <reaction evidence="1">
        <text>ATP + protein L-histidine = ADP + protein N-phospho-L-histidine.</text>
        <dbReference type="EC" id="2.7.13.3"/>
    </reaction>
</comment>
<evidence type="ECO:0000313" key="16">
    <source>
        <dbReference type="Proteomes" id="UP000247078"/>
    </source>
</evidence>
<dbReference type="PANTHER" id="PTHR42713">
    <property type="entry name" value="HISTIDINE KINASE-RELATED"/>
    <property type="match status" value="1"/>
</dbReference>
<evidence type="ECO:0000256" key="2">
    <source>
        <dbReference type="ARBA" id="ARBA00004651"/>
    </source>
</evidence>
<feature type="transmembrane region" description="Helical" evidence="12">
    <location>
        <begin position="15"/>
        <end position="35"/>
    </location>
</feature>
<dbReference type="EMBL" id="QGTZ01000002">
    <property type="protein sequence ID" value="PWW44243.1"/>
    <property type="molecule type" value="Genomic_DNA"/>
</dbReference>
<feature type="domain" description="HAMP" evidence="14">
    <location>
        <begin position="324"/>
        <end position="376"/>
    </location>
</feature>
<keyword evidence="12" id="KW-0812">Transmembrane</keyword>
<comment type="caution">
    <text evidence="15">The sequence shown here is derived from an EMBL/GenBank/DDBJ whole genome shotgun (WGS) entry which is preliminary data.</text>
</comment>
<gene>
    <name evidence="15" type="ORF">DET56_102476</name>
</gene>
<evidence type="ECO:0000256" key="12">
    <source>
        <dbReference type="SAM" id="Phobius"/>
    </source>
</evidence>
<dbReference type="SUPFAM" id="SSF55874">
    <property type="entry name" value="ATPase domain of HSP90 chaperone/DNA topoisomerase II/histidine kinase"/>
    <property type="match status" value="1"/>
</dbReference>
<comment type="subcellular location">
    <subcellularLocation>
        <location evidence="2">Cell membrane</location>
        <topology evidence="2">Multi-pass membrane protein</topology>
    </subcellularLocation>
</comment>
<evidence type="ECO:0000256" key="4">
    <source>
        <dbReference type="ARBA" id="ARBA00022475"/>
    </source>
</evidence>
<evidence type="ECO:0000259" key="14">
    <source>
        <dbReference type="PROSITE" id="PS50885"/>
    </source>
</evidence>
<dbReference type="SMART" id="SM00304">
    <property type="entry name" value="HAMP"/>
    <property type="match status" value="1"/>
</dbReference>
<dbReference type="EC" id="2.7.13.3" evidence="3"/>
<dbReference type="Pfam" id="PF06580">
    <property type="entry name" value="His_kinase"/>
    <property type="match status" value="1"/>
</dbReference>
<evidence type="ECO:0000256" key="9">
    <source>
        <dbReference type="ARBA" id="ARBA00022840"/>
    </source>
</evidence>
<organism evidence="15 16">
    <name type="scientific">Paenibacillus pabuli</name>
    <dbReference type="NCBI Taxonomy" id="1472"/>
    <lineage>
        <taxon>Bacteria</taxon>
        <taxon>Bacillati</taxon>
        <taxon>Bacillota</taxon>
        <taxon>Bacilli</taxon>
        <taxon>Bacillales</taxon>
        <taxon>Paenibacillaceae</taxon>
        <taxon>Paenibacillus</taxon>
    </lineage>
</organism>
<dbReference type="AlphaFoldDB" id="A0A855YDE2"/>
<evidence type="ECO:0000259" key="13">
    <source>
        <dbReference type="PROSITE" id="PS50109"/>
    </source>
</evidence>
<dbReference type="InterPro" id="IPR003594">
    <property type="entry name" value="HATPase_dom"/>
</dbReference>
<dbReference type="GO" id="GO:0005524">
    <property type="term" value="F:ATP binding"/>
    <property type="evidence" value="ECO:0007669"/>
    <property type="project" value="UniProtKB-KW"/>
</dbReference>
<evidence type="ECO:0000256" key="5">
    <source>
        <dbReference type="ARBA" id="ARBA00022553"/>
    </source>
</evidence>
<dbReference type="InterPro" id="IPR051552">
    <property type="entry name" value="HptR"/>
</dbReference>
<evidence type="ECO:0000313" key="15">
    <source>
        <dbReference type="EMBL" id="PWW44243.1"/>
    </source>
</evidence>
<keyword evidence="8 15" id="KW-0418">Kinase</keyword>
<dbReference type="SUPFAM" id="SSF158472">
    <property type="entry name" value="HAMP domain-like"/>
    <property type="match status" value="1"/>
</dbReference>
<evidence type="ECO:0000256" key="6">
    <source>
        <dbReference type="ARBA" id="ARBA00022679"/>
    </source>
</evidence>
<feature type="domain" description="Histidine kinase" evidence="13">
    <location>
        <begin position="483"/>
        <end position="599"/>
    </location>
</feature>
<keyword evidence="5" id="KW-0597">Phosphoprotein</keyword>
<keyword evidence="11 12" id="KW-0472">Membrane</keyword>
<dbReference type="InterPro" id="IPR005467">
    <property type="entry name" value="His_kinase_dom"/>
</dbReference>
<dbReference type="Gene3D" id="1.10.287.130">
    <property type="match status" value="1"/>
</dbReference>
<dbReference type="Gene3D" id="3.30.450.20">
    <property type="entry name" value="PAS domain"/>
    <property type="match status" value="1"/>
</dbReference>
<keyword evidence="6" id="KW-0808">Transferase</keyword>
<evidence type="ECO:0000256" key="3">
    <source>
        <dbReference type="ARBA" id="ARBA00012438"/>
    </source>
</evidence>
<dbReference type="PANTHER" id="PTHR42713:SF2">
    <property type="entry name" value="TWO-COMPONENT SENSOR KINASE YESM"/>
    <property type="match status" value="1"/>
</dbReference>
<evidence type="ECO:0000256" key="8">
    <source>
        <dbReference type="ARBA" id="ARBA00022777"/>
    </source>
</evidence>
<keyword evidence="12" id="KW-1133">Transmembrane helix</keyword>
<protein>
    <recommendedName>
        <fullName evidence="3">histidine kinase</fullName>
        <ecNumber evidence="3">2.7.13.3</ecNumber>
    </recommendedName>
</protein>
<dbReference type="InterPro" id="IPR004358">
    <property type="entry name" value="Sig_transdc_His_kin-like_C"/>
</dbReference>
<evidence type="ECO:0000256" key="10">
    <source>
        <dbReference type="ARBA" id="ARBA00023012"/>
    </source>
</evidence>
<dbReference type="SMART" id="SM00387">
    <property type="entry name" value="HATPase_c"/>
    <property type="match status" value="1"/>
</dbReference>
<dbReference type="Proteomes" id="UP000247078">
    <property type="component" value="Unassembled WGS sequence"/>
</dbReference>
<dbReference type="Gene3D" id="3.30.565.10">
    <property type="entry name" value="Histidine kinase-like ATPase, C-terminal domain"/>
    <property type="match status" value="1"/>
</dbReference>
<evidence type="ECO:0000256" key="7">
    <source>
        <dbReference type="ARBA" id="ARBA00022741"/>
    </source>
</evidence>
<keyword evidence="9" id="KW-0067">ATP-binding</keyword>
<reference evidence="15 16" key="1">
    <citation type="submission" date="2018-05" db="EMBL/GenBank/DDBJ databases">
        <title>Freshwater and sediment microbial communities from various areas in North America, analyzing microbe dynamics in response to fracking.</title>
        <authorList>
            <person name="Lamendella R."/>
        </authorList>
    </citation>
    <scope>NUCLEOTIDE SEQUENCE [LARGE SCALE GENOMIC DNA]</scope>
    <source>
        <strain evidence="15 16">DB-3</strain>
    </source>
</reference>
<feature type="transmembrane region" description="Helical" evidence="12">
    <location>
        <begin position="303"/>
        <end position="322"/>
    </location>
</feature>
<dbReference type="RefSeq" id="WP_109998598.1">
    <property type="nucleotide sequence ID" value="NZ_QGTZ01000002.1"/>
</dbReference>
<dbReference type="PRINTS" id="PR00344">
    <property type="entry name" value="BCTRLSENSOR"/>
</dbReference>
<keyword evidence="4" id="KW-1003">Cell membrane</keyword>
<dbReference type="CDD" id="cd06225">
    <property type="entry name" value="HAMP"/>
    <property type="match status" value="1"/>
</dbReference>
<dbReference type="InterPro" id="IPR010559">
    <property type="entry name" value="Sig_transdc_His_kin_internal"/>
</dbReference>
<dbReference type="InterPro" id="IPR003660">
    <property type="entry name" value="HAMP_dom"/>
</dbReference>
<proteinExistence type="predicted"/>
<dbReference type="PROSITE" id="PS50109">
    <property type="entry name" value="HIS_KIN"/>
    <property type="match status" value="1"/>
</dbReference>
<dbReference type="InterPro" id="IPR036890">
    <property type="entry name" value="HATPase_C_sf"/>
</dbReference>
<sequence>MKLIQWIASSLRLKLLSMFIILSSVPLIVVGLISYHKSYTVVSNHNKASTQLVADQLARNIDIMFEDTERLLELGKNPQVLQYLYSQSESYPEAKAILQTYNLYRETYKYDKVLNISFVNFYGKGISERKGVFKLERNPLRNPYFQYLVQYPDAILRIPHSAPSAENNRLDGFAYPKQNALSIIATVKERITHEVIGFIVIELNDSFIDDFLTNTIIKNSGFFYINDQHGTTLFRPAANPTSSTIIDQIRSVPLHLQHGSFILSARSKPQFVVYSTSNQTGWKIIGVAPFQEIIAEANGIRQLIIISVLLSAFFAISLYFFLNNRLILPIQVLMNKMRKAANGYLEAKVTPTGSDEIADLGKSFNIMLEKIKTLIEKSIRENEQVKIAELRTLQAQINPHFLYNTLESIIWMAEAEKKASVIKLVQALSKFFRLSLNKGFDWVSIKTELEHAQNYLVIQQMRYHDILNYEIRVDGELQDYPILKMTLQPLVENAIYHGIKNKRGQGLITIQGYVEGTDIILTVQDNGIGMPAGRLAQLREELEKPVGCRSTKDGEQEGGFGLLNVHHRIRLYFGQSYGVEMESTYMEGSTFMIRIPKRKGELTVEKGDDRR</sequence>
<dbReference type="PROSITE" id="PS50885">
    <property type="entry name" value="HAMP"/>
    <property type="match status" value="1"/>
</dbReference>
<dbReference type="Pfam" id="PF00672">
    <property type="entry name" value="HAMP"/>
    <property type="match status" value="1"/>
</dbReference>
<name>A0A855YDE2_9BACL</name>
<evidence type="ECO:0000256" key="11">
    <source>
        <dbReference type="ARBA" id="ARBA00023136"/>
    </source>
</evidence>
<dbReference type="Pfam" id="PF02518">
    <property type="entry name" value="HATPase_c"/>
    <property type="match status" value="1"/>
</dbReference>
<accession>A0A855YDE2</accession>
<evidence type="ECO:0000256" key="1">
    <source>
        <dbReference type="ARBA" id="ARBA00000085"/>
    </source>
</evidence>
<keyword evidence="7" id="KW-0547">Nucleotide-binding</keyword>
<keyword evidence="10" id="KW-0902">Two-component regulatory system</keyword>
<dbReference type="GO" id="GO:0000155">
    <property type="term" value="F:phosphorelay sensor kinase activity"/>
    <property type="evidence" value="ECO:0007669"/>
    <property type="project" value="InterPro"/>
</dbReference>
<dbReference type="GO" id="GO:0005886">
    <property type="term" value="C:plasma membrane"/>
    <property type="evidence" value="ECO:0007669"/>
    <property type="project" value="UniProtKB-SubCell"/>
</dbReference>